<dbReference type="GO" id="GO:0016491">
    <property type="term" value="F:oxidoreductase activity"/>
    <property type="evidence" value="ECO:0007669"/>
    <property type="project" value="UniProtKB-KW"/>
</dbReference>
<dbReference type="InterPro" id="IPR013112">
    <property type="entry name" value="FAD-bd_8"/>
</dbReference>
<keyword evidence="10" id="KW-0408">Iron</keyword>
<evidence type="ECO:0000256" key="2">
    <source>
        <dbReference type="ARBA" id="ARBA00004141"/>
    </source>
</evidence>
<dbReference type="CDD" id="cd06198">
    <property type="entry name" value="FNR_like_3"/>
    <property type="match status" value="1"/>
</dbReference>
<gene>
    <name evidence="15" type="ORF">N5K24_06810</name>
</gene>
<dbReference type="InterPro" id="IPR001433">
    <property type="entry name" value="OxRdtase_FAD/NAD-bd"/>
</dbReference>
<evidence type="ECO:0000256" key="10">
    <source>
        <dbReference type="ARBA" id="ARBA00023004"/>
    </source>
</evidence>
<dbReference type="InterPro" id="IPR050415">
    <property type="entry name" value="MRET"/>
</dbReference>
<dbReference type="Pfam" id="PF01794">
    <property type="entry name" value="Ferric_reduct"/>
    <property type="match status" value="1"/>
</dbReference>
<comment type="subcellular location">
    <subcellularLocation>
        <location evidence="2">Membrane</location>
        <topology evidence="2">Multi-pass membrane protein</topology>
    </subcellularLocation>
</comment>
<dbReference type="GO" id="GO:0050660">
    <property type="term" value="F:flavin adenine dinucleotide binding"/>
    <property type="evidence" value="ECO:0007669"/>
    <property type="project" value="TreeGrafter"/>
</dbReference>
<comment type="caution">
    <text evidence="15">The sequence shown here is derived from an EMBL/GenBank/DDBJ whole genome shotgun (WGS) entry which is preliminary data.</text>
</comment>
<organism evidence="15 16">
    <name type="scientific">Achromobacter marplatensis</name>
    <dbReference type="NCBI Taxonomy" id="470868"/>
    <lineage>
        <taxon>Bacteria</taxon>
        <taxon>Pseudomonadati</taxon>
        <taxon>Pseudomonadota</taxon>
        <taxon>Betaproteobacteria</taxon>
        <taxon>Burkholderiales</taxon>
        <taxon>Alcaligenaceae</taxon>
        <taxon>Achromobacter</taxon>
    </lineage>
</organism>
<feature type="transmembrane region" description="Helical" evidence="13">
    <location>
        <begin position="78"/>
        <end position="96"/>
    </location>
</feature>
<keyword evidence="6" id="KW-0479">Metal-binding</keyword>
<dbReference type="Proteomes" id="UP001161276">
    <property type="component" value="Unassembled WGS sequence"/>
</dbReference>
<dbReference type="GO" id="GO:0046872">
    <property type="term" value="F:metal ion binding"/>
    <property type="evidence" value="ECO:0007669"/>
    <property type="project" value="UniProtKB-KW"/>
</dbReference>
<evidence type="ECO:0000256" key="4">
    <source>
        <dbReference type="ARBA" id="ARBA00022692"/>
    </source>
</evidence>
<evidence type="ECO:0000259" key="14">
    <source>
        <dbReference type="PROSITE" id="PS51384"/>
    </source>
</evidence>
<keyword evidence="4 13" id="KW-0812">Transmembrane</keyword>
<feature type="transmembrane region" description="Helical" evidence="13">
    <location>
        <begin position="186"/>
        <end position="207"/>
    </location>
</feature>
<dbReference type="SUPFAM" id="SSF52343">
    <property type="entry name" value="Ferredoxin reductase-like, C-terminal NADP-linked domain"/>
    <property type="match status" value="1"/>
</dbReference>
<dbReference type="Pfam" id="PF00175">
    <property type="entry name" value="NAD_binding_1"/>
    <property type="match status" value="1"/>
</dbReference>
<sequence>MRRILAAVLLLSLLAWTGTVWTNPPAEFNIWTLRDQLILLTGLGAYALMALIMLLAVRPQWIESRLGGLDKMYRLHKWSGILATALAAAHYLVKIGKPLLLALFEPVPKTPRATAWLDMFRGSAKDIGEWAVWILVALVVLTLWRRFPYHLWRQVHRIAAVVFLVVAFHGVVLTPAAWWWQPAGWLVAAATAVGSVCAVMALTGLIGRARRHKGLVLSVDPLSDDILSLTCRVEGDWHHRAGQFAFLTADRREGAHPFTVSGADDGTGRVQFSIKALGDYTRRLQTSLKPGQAVMVEGPYGCFDLQQDDGRPQIWVAAGIGVTPFISWLESLQAEPERAPQAALYYCARNEADAPFARKLETLCAQVPRVALRVWYSEGQRPLTAADLLKGHIAGAPWPSVWFCGPNGFADALKDGLHRRGMPVRRLFHQEAFQMR</sequence>
<dbReference type="InterPro" id="IPR039261">
    <property type="entry name" value="FNR_nucleotide-bd"/>
</dbReference>
<dbReference type="InterPro" id="IPR017927">
    <property type="entry name" value="FAD-bd_FR_type"/>
</dbReference>
<dbReference type="GO" id="GO:0016020">
    <property type="term" value="C:membrane"/>
    <property type="evidence" value="ECO:0007669"/>
    <property type="project" value="UniProtKB-SubCell"/>
</dbReference>
<keyword evidence="9" id="KW-0560">Oxidoreductase</keyword>
<keyword evidence="5" id="KW-0001">2Fe-2S</keyword>
<dbReference type="PANTHER" id="PTHR47354">
    <property type="entry name" value="NADH OXIDOREDUCTASE HCR"/>
    <property type="match status" value="1"/>
</dbReference>
<feature type="domain" description="FAD-binding FR-type" evidence="14">
    <location>
        <begin position="209"/>
        <end position="306"/>
    </location>
</feature>
<feature type="transmembrane region" description="Helical" evidence="13">
    <location>
        <begin position="130"/>
        <end position="147"/>
    </location>
</feature>
<dbReference type="InterPro" id="IPR013130">
    <property type="entry name" value="Fe3_Rdtase_TM_dom"/>
</dbReference>
<evidence type="ECO:0000313" key="16">
    <source>
        <dbReference type="Proteomes" id="UP001161276"/>
    </source>
</evidence>
<evidence type="ECO:0000313" key="15">
    <source>
        <dbReference type="EMBL" id="MDH2050098.1"/>
    </source>
</evidence>
<keyword evidence="11" id="KW-0411">Iron-sulfur</keyword>
<comment type="cofactor">
    <cofactor evidence="1">
        <name>FAD</name>
        <dbReference type="ChEBI" id="CHEBI:57692"/>
    </cofactor>
</comment>
<keyword evidence="3" id="KW-0285">Flavoprotein</keyword>
<dbReference type="Gene3D" id="3.40.50.80">
    <property type="entry name" value="Nucleotide-binding domain of ferredoxin-NADP reductase (FNR) module"/>
    <property type="match status" value="1"/>
</dbReference>
<protein>
    <submittedName>
        <fullName evidence="15">Ferric reductase-like transmembrane domain-containing protein</fullName>
    </submittedName>
</protein>
<evidence type="ECO:0000256" key="5">
    <source>
        <dbReference type="ARBA" id="ARBA00022714"/>
    </source>
</evidence>
<evidence type="ECO:0000256" key="11">
    <source>
        <dbReference type="ARBA" id="ARBA00023014"/>
    </source>
</evidence>
<dbReference type="SUPFAM" id="SSF63380">
    <property type="entry name" value="Riboflavin synthase domain-like"/>
    <property type="match status" value="1"/>
</dbReference>
<name>A0AA42W7K9_9BURK</name>
<dbReference type="AlphaFoldDB" id="A0AA42W7K9"/>
<reference evidence="15" key="1">
    <citation type="submission" date="2022-09" db="EMBL/GenBank/DDBJ databases">
        <title>Intensive care unit water sources are persistently colonized with multi-drug resistant bacteria and are the site of extensive horizontal gene transfer of antibiotic resistance genes.</title>
        <authorList>
            <person name="Diorio-Toth L."/>
        </authorList>
    </citation>
    <scope>NUCLEOTIDE SEQUENCE</scope>
    <source>
        <strain evidence="15">GD03676</strain>
    </source>
</reference>
<evidence type="ECO:0000256" key="9">
    <source>
        <dbReference type="ARBA" id="ARBA00023002"/>
    </source>
</evidence>
<dbReference type="Gene3D" id="2.40.30.10">
    <property type="entry name" value="Translation factors"/>
    <property type="match status" value="1"/>
</dbReference>
<feature type="transmembrane region" description="Helical" evidence="13">
    <location>
        <begin position="38"/>
        <end position="57"/>
    </location>
</feature>
<evidence type="ECO:0000256" key="13">
    <source>
        <dbReference type="SAM" id="Phobius"/>
    </source>
</evidence>
<dbReference type="Pfam" id="PF08022">
    <property type="entry name" value="FAD_binding_8"/>
    <property type="match status" value="1"/>
</dbReference>
<evidence type="ECO:0000256" key="1">
    <source>
        <dbReference type="ARBA" id="ARBA00001974"/>
    </source>
</evidence>
<evidence type="ECO:0000256" key="7">
    <source>
        <dbReference type="ARBA" id="ARBA00022827"/>
    </source>
</evidence>
<keyword evidence="12 13" id="KW-0472">Membrane</keyword>
<dbReference type="EMBL" id="JAOCKG010000002">
    <property type="protein sequence ID" value="MDH2050098.1"/>
    <property type="molecule type" value="Genomic_DNA"/>
</dbReference>
<proteinExistence type="predicted"/>
<accession>A0AA42W7K9</accession>
<dbReference type="RefSeq" id="WP_280026175.1">
    <property type="nucleotide sequence ID" value="NZ_CBDEUO010000015.1"/>
</dbReference>
<dbReference type="PROSITE" id="PS51384">
    <property type="entry name" value="FAD_FR"/>
    <property type="match status" value="1"/>
</dbReference>
<keyword evidence="7" id="KW-0274">FAD</keyword>
<evidence type="ECO:0000256" key="6">
    <source>
        <dbReference type="ARBA" id="ARBA00022723"/>
    </source>
</evidence>
<keyword evidence="8 13" id="KW-1133">Transmembrane helix</keyword>
<evidence type="ECO:0000256" key="3">
    <source>
        <dbReference type="ARBA" id="ARBA00022630"/>
    </source>
</evidence>
<evidence type="ECO:0000256" key="8">
    <source>
        <dbReference type="ARBA" id="ARBA00022989"/>
    </source>
</evidence>
<evidence type="ECO:0000256" key="12">
    <source>
        <dbReference type="ARBA" id="ARBA00023136"/>
    </source>
</evidence>
<feature type="transmembrane region" description="Helical" evidence="13">
    <location>
        <begin position="159"/>
        <end position="180"/>
    </location>
</feature>
<dbReference type="GO" id="GO:0051537">
    <property type="term" value="F:2 iron, 2 sulfur cluster binding"/>
    <property type="evidence" value="ECO:0007669"/>
    <property type="project" value="UniProtKB-KW"/>
</dbReference>
<dbReference type="PANTHER" id="PTHR47354:SF8">
    <property type="entry name" value="1,2-PHENYLACETYL-COA EPOXIDASE, SUBUNIT E"/>
    <property type="match status" value="1"/>
</dbReference>
<dbReference type="InterPro" id="IPR017938">
    <property type="entry name" value="Riboflavin_synthase-like_b-brl"/>
</dbReference>